<reference evidence="2 3" key="1">
    <citation type="journal article" date="2017" name="PLoS Biol.">
        <title>The sea cucumber genome provides insights into morphological evolution and visceral regeneration.</title>
        <authorList>
            <person name="Zhang X."/>
            <person name="Sun L."/>
            <person name="Yuan J."/>
            <person name="Sun Y."/>
            <person name="Gao Y."/>
            <person name="Zhang L."/>
            <person name="Li S."/>
            <person name="Dai H."/>
            <person name="Hamel J.F."/>
            <person name="Liu C."/>
            <person name="Yu Y."/>
            <person name="Liu S."/>
            <person name="Lin W."/>
            <person name="Guo K."/>
            <person name="Jin S."/>
            <person name="Xu P."/>
            <person name="Storey K.B."/>
            <person name="Huan P."/>
            <person name="Zhang T."/>
            <person name="Zhou Y."/>
            <person name="Zhang J."/>
            <person name="Lin C."/>
            <person name="Li X."/>
            <person name="Xing L."/>
            <person name="Huo D."/>
            <person name="Sun M."/>
            <person name="Wang L."/>
            <person name="Mercier A."/>
            <person name="Li F."/>
            <person name="Yang H."/>
            <person name="Xiang J."/>
        </authorList>
    </citation>
    <scope>NUCLEOTIDE SEQUENCE [LARGE SCALE GENOMIC DNA]</scope>
    <source>
        <strain evidence="2">Shaxun</strain>
        <tissue evidence="2">Muscle</tissue>
    </source>
</reference>
<evidence type="ECO:0000313" key="2">
    <source>
        <dbReference type="EMBL" id="PIK33218.1"/>
    </source>
</evidence>
<dbReference type="GO" id="GO:0003713">
    <property type="term" value="F:transcription coactivator activity"/>
    <property type="evidence" value="ECO:0007669"/>
    <property type="project" value="TreeGrafter"/>
</dbReference>
<dbReference type="AlphaFoldDB" id="A0A2G8JBU2"/>
<feature type="non-terminal residue" evidence="2">
    <location>
        <position position="348"/>
    </location>
</feature>
<accession>A0A2G8JBU2</accession>
<proteinExistence type="predicted"/>
<gene>
    <name evidence="2" type="ORF">BSL78_29969</name>
</gene>
<protein>
    <submittedName>
        <fullName evidence="2">Putative mediator of RNA polymerase II transcription subunit 12-like protein</fullName>
    </submittedName>
</protein>
<name>A0A2G8JBU2_STIJA</name>
<organism evidence="2 3">
    <name type="scientific">Stichopus japonicus</name>
    <name type="common">Sea cucumber</name>
    <dbReference type="NCBI Taxonomy" id="307972"/>
    <lineage>
        <taxon>Eukaryota</taxon>
        <taxon>Metazoa</taxon>
        <taxon>Echinodermata</taxon>
        <taxon>Eleutherozoa</taxon>
        <taxon>Echinozoa</taxon>
        <taxon>Holothuroidea</taxon>
        <taxon>Aspidochirotacea</taxon>
        <taxon>Aspidochirotida</taxon>
        <taxon>Stichopodidae</taxon>
        <taxon>Apostichopus</taxon>
    </lineage>
</organism>
<dbReference type="STRING" id="307972.A0A2G8JBU2"/>
<sequence length="348" mass="38962">MHYLLHLICYPNGVPSIGAKTSDNEQKQTIERILKTLDQWTLRISLLELQLMLKQSSGQSELVLLDNISKATMEVFHHQQSGNKSKPTKQVAREQERNSIWLVAPLISKLSGSVQGRVLRSAATILESVGQTWTAKPGSKDKQEKRSNQMSLASPQPLLSLVLTCLKGQDDQKEGLLTSLQTQLTQFLQTPKDDRWEDPKSHQLMHEALQLRLSLVGNMFDTIMRSNTWTTEFAILLLQLITSGPIDVKSTPELFTTVLDMMNVLINSTLSSDPGASPGAGDESKQHQQLIKKLKKELGDKRSEGIDRMRQLLPVPRRTVEVLTCEPMGSLIDTKGIKLQDLIPSLRN</sequence>
<feature type="region of interest" description="Disordered" evidence="1">
    <location>
        <begin position="133"/>
        <end position="152"/>
    </location>
</feature>
<dbReference type="Proteomes" id="UP000230750">
    <property type="component" value="Unassembled WGS sequence"/>
</dbReference>
<keyword evidence="3" id="KW-1185">Reference proteome</keyword>
<dbReference type="GO" id="GO:0016592">
    <property type="term" value="C:mediator complex"/>
    <property type="evidence" value="ECO:0007669"/>
    <property type="project" value="TreeGrafter"/>
</dbReference>
<dbReference type="PANTHER" id="PTHR46007">
    <property type="entry name" value="MEDIATOR OF RNA POLYMERASE II TRANSCRIPTION SUBUNIT 12"/>
    <property type="match status" value="1"/>
</dbReference>
<dbReference type="EMBL" id="MRZV01002683">
    <property type="protein sequence ID" value="PIK33218.1"/>
    <property type="molecule type" value="Genomic_DNA"/>
</dbReference>
<dbReference type="OrthoDB" id="20828at2759"/>
<comment type="caution">
    <text evidence="2">The sequence shown here is derived from an EMBL/GenBank/DDBJ whole genome shotgun (WGS) entry which is preliminary data.</text>
</comment>
<feature type="compositionally biased region" description="Basic and acidic residues" evidence="1">
    <location>
        <begin position="138"/>
        <end position="147"/>
    </location>
</feature>
<evidence type="ECO:0000256" key="1">
    <source>
        <dbReference type="SAM" id="MobiDB-lite"/>
    </source>
</evidence>
<dbReference type="PANTHER" id="PTHR46007:SF11">
    <property type="entry name" value="MEDIATOR OF RNA POLYMERASE II TRANSCRIPTION SUBUNIT 12"/>
    <property type="match status" value="1"/>
</dbReference>
<dbReference type="GO" id="GO:0045944">
    <property type="term" value="P:positive regulation of transcription by RNA polymerase II"/>
    <property type="evidence" value="ECO:0007669"/>
    <property type="project" value="TreeGrafter"/>
</dbReference>
<dbReference type="InterPro" id="IPR051647">
    <property type="entry name" value="Mediator_comp_sub12"/>
</dbReference>
<evidence type="ECO:0000313" key="3">
    <source>
        <dbReference type="Proteomes" id="UP000230750"/>
    </source>
</evidence>
<feature type="region of interest" description="Disordered" evidence="1">
    <location>
        <begin position="270"/>
        <end position="289"/>
    </location>
</feature>